<dbReference type="InterPro" id="IPR040198">
    <property type="entry name" value="Fido_containing"/>
</dbReference>
<accession>A0AAJ0HX51</accession>
<feature type="binding site" evidence="2">
    <location>
        <begin position="242"/>
        <end position="249"/>
    </location>
    <ligand>
        <name>ATP</name>
        <dbReference type="ChEBI" id="CHEBI:30616"/>
    </ligand>
</feature>
<feature type="active site" evidence="1">
    <location>
        <position position="238"/>
    </location>
</feature>
<evidence type="ECO:0000256" key="2">
    <source>
        <dbReference type="PIRSR" id="PIRSR640198-2"/>
    </source>
</evidence>
<keyword evidence="2" id="KW-0067">ATP-binding</keyword>
<evidence type="ECO:0000256" key="1">
    <source>
        <dbReference type="PIRSR" id="PIRSR640198-1"/>
    </source>
</evidence>
<sequence>MANDYDYNILGDDYDPDDLYEELGQLSGELGQVLQSFPPASTKESLADEYLLDVLSKIIFGSNYIETTGGGLDITLKICQAIFKDEKVPEIVDDRDPDYEKHKRDAMRNGKGSPPDTPSVLQSRREITQHARAASYIISEIYLRDKDLDEDIILETHRILTKGIDTEQGYSWTQYSGVYRQVPVAAGLHSFPPADLVPAQMRQMISSLNNDLAVAAKEGMIDPVALASKYCHGLVNIHPFLDGNGRTCRLILNALLLKYGGLLVCIGQDDETREEYLSIAARAGERIASQRDDWDEDGESDPKHYKELASFTLKHATKGLRNFLRTLK</sequence>
<dbReference type="PANTHER" id="PTHR13504:SF38">
    <property type="entry name" value="FIDO DOMAIN-CONTAINING PROTEIN"/>
    <property type="match status" value="1"/>
</dbReference>
<dbReference type="InterPro" id="IPR003812">
    <property type="entry name" value="Fido"/>
</dbReference>
<feature type="domain" description="Fido" evidence="4">
    <location>
        <begin position="148"/>
        <end position="314"/>
    </location>
</feature>
<evidence type="ECO:0000313" key="6">
    <source>
        <dbReference type="Proteomes" id="UP001275084"/>
    </source>
</evidence>
<dbReference type="Gene3D" id="1.10.3290.10">
    <property type="entry name" value="Fido-like domain"/>
    <property type="match status" value="1"/>
</dbReference>
<keyword evidence="2" id="KW-0547">Nucleotide-binding</keyword>
<reference evidence="5" key="2">
    <citation type="submission" date="2023-06" db="EMBL/GenBank/DDBJ databases">
        <authorList>
            <consortium name="Lawrence Berkeley National Laboratory"/>
            <person name="Haridas S."/>
            <person name="Hensen N."/>
            <person name="Bonometti L."/>
            <person name="Westerberg I."/>
            <person name="Brannstrom I.O."/>
            <person name="Guillou S."/>
            <person name="Cros-Aarteil S."/>
            <person name="Calhoun S."/>
            <person name="Kuo A."/>
            <person name="Mondo S."/>
            <person name="Pangilinan J."/>
            <person name="Riley R."/>
            <person name="Labutti K."/>
            <person name="Andreopoulos B."/>
            <person name="Lipzen A."/>
            <person name="Chen C."/>
            <person name="Yanf M."/>
            <person name="Daum C."/>
            <person name="Ng V."/>
            <person name="Clum A."/>
            <person name="Steindorff A."/>
            <person name="Ohm R."/>
            <person name="Martin F."/>
            <person name="Silar P."/>
            <person name="Natvig D."/>
            <person name="Lalanne C."/>
            <person name="Gautier V."/>
            <person name="Ament-Velasquez S.L."/>
            <person name="Kruys A."/>
            <person name="Hutchinson M.I."/>
            <person name="Powell A.J."/>
            <person name="Barry K."/>
            <person name="Miller A.N."/>
            <person name="Grigoriev I.V."/>
            <person name="Debuchy R."/>
            <person name="Gladieux P."/>
            <person name="Thoren M.H."/>
            <person name="Johannesson H."/>
        </authorList>
    </citation>
    <scope>NUCLEOTIDE SEQUENCE</scope>
    <source>
        <strain evidence="5">CBS 955.72</strain>
    </source>
</reference>
<evidence type="ECO:0000313" key="5">
    <source>
        <dbReference type="EMBL" id="KAK3364525.1"/>
    </source>
</evidence>
<evidence type="ECO:0000256" key="3">
    <source>
        <dbReference type="SAM" id="MobiDB-lite"/>
    </source>
</evidence>
<dbReference type="EMBL" id="JAUIQD010000001">
    <property type="protein sequence ID" value="KAK3364525.1"/>
    <property type="molecule type" value="Genomic_DNA"/>
</dbReference>
<dbReference type="Pfam" id="PF02661">
    <property type="entry name" value="Fic"/>
    <property type="match status" value="1"/>
</dbReference>
<gene>
    <name evidence="5" type="ORF">B0T25DRAFT_445100</name>
</gene>
<feature type="compositionally biased region" description="Basic and acidic residues" evidence="3">
    <location>
        <begin position="93"/>
        <end position="108"/>
    </location>
</feature>
<dbReference type="PROSITE" id="PS51459">
    <property type="entry name" value="FIDO"/>
    <property type="match status" value="1"/>
</dbReference>
<name>A0AAJ0HX51_9PEZI</name>
<dbReference type="GO" id="GO:0005524">
    <property type="term" value="F:ATP binding"/>
    <property type="evidence" value="ECO:0007669"/>
    <property type="project" value="UniProtKB-KW"/>
</dbReference>
<protein>
    <submittedName>
        <fullName evidence="5">Fido domain-containing protein</fullName>
    </submittedName>
</protein>
<proteinExistence type="predicted"/>
<feature type="region of interest" description="Disordered" evidence="3">
    <location>
        <begin position="93"/>
        <end position="120"/>
    </location>
</feature>
<dbReference type="Proteomes" id="UP001275084">
    <property type="component" value="Unassembled WGS sequence"/>
</dbReference>
<keyword evidence="6" id="KW-1185">Reference proteome</keyword>
<evidence type="ECO:0000259" key="4">
    <source>
        <dbReference type="PROSITE" id="PS51459"/>
    </source>
</evidence>
<dbReference type="PANTHER" id="PTHR13504">
    <property type="entry name" value="FIDO DOMAIN-CONTAINING PROTEIN DDB_G0283145"/>
    <property type="match status" value="1"/>
</dbReference>
<dbReference type="InterPro" id="IPR036597">
    <property type="entry name" value="Fido-like_dom_sf"/>
</dbReference>
<dbReference type="AlphaFoldDB" id="A0AAJ0HX51"/>
<comment type="caution">
    <text evidence="5">The sequence shown here is derived from an EMBL/GenBank/DDBJ whole genome shotgun (WGS) entry which is preliminary data.</text>
</comment>
<dbReference type="SUPFAM" id="SSF140931">
    <property type="entry name" value="Fic-like"/>
    <property type="match status" value="1"/>
</dbReference>
<reference evidence="5" key="1">
    <citation type="journal article" date="2023" name="Mol. Phylogenet. Evol.">
        <title>Genome-scale phylogeny and comparative genomics of the fungal order Sordariales.</title>
        <authorList>
            <person name="Hensen N."/>
            <person name="Bonometti L."/>
            <person name="Westerberg I."/>
            <person name="Brannstrom I.O."/>
            <person name="Guillou S."/>
            <person name="Cros-Aarteil S."/>
            <person name="Calhoun S."/>
            <person name="Haridas S."/>
            <person name="Kuo A."/>
            <person name="Mondo S."/>
            <person name="Pangilinan J."/>
            <person name="Riley R."/>
            <person name="LaButti K."/>
            <person name="Andreopoulos B."/>
            <person name="Lipzen A."/>
            <person name="Chen C."/>
            <person name="Yan M."/>
            <person name="Daum C."/>
            <person name="Ng V."/>
            <person name="Clum A."/>
            <person name="Steindorff A."/>
            <person name="Ohm R.A."/>
            <person name="Martin F."/>
            <person name="Silar P."/>
            <person name="Natvig D.O."/>
            <person name="Lalanne C."/>
            <person name="Gautier V."/>
            <person name="Ament-Velasquez S.L."/>
            <person name="Kruys A."/>
            <person name="Hutchinson M.I."/>
            <person name="Powell A.J."/>
            <person name="Barry K."/>
            <person name="Miller A.N."/>
            <person name="Grigoriev I.V."/>
            <person name="Debuchy R."/>
            <person name="Gladieux P."/>
            <person name="Hiltunen Thoren M."/>
            <person name="Johannesson H."/>
        </authorList>
    </citation>
    <scope>NUCLEOTIDE SEQUENCE</scope>
    <source>
        <strain evidence="5">CBS 955.72</strain>
    </source>
</reference>
<organism evidence="5 6">
    <name type="scientific">Lasiosphaeria hispida</name>
    <dbReference type="NCBI Taxonomy" id="260671"/>
    <lineage>
        <taxon>Eukaryota</taxon>
        <taxon>Fungi</taxon>
        <taxon>Dikarya</taxon>
        <taxon>Ascomycota</taxon>
        <taxon>Pezizomycotina</taxon>
        <taxon>Sordariomycetes</taxon>
        <taxon>Sordariomycetidae</taxon>
        <taxon>Sordariales</taxon>
        <taxon>Lasiosphaeriaceae</taxon>
        <taxon>Lasiosphaeria</taxon>
    </lineage>
</organism>